<protein>
    <recommendedName>
        <fullName evidence="3">YtxH domain-containing protein</fullName>
    </recommendedName>
</protein>
<accession>A0A0B6AKL6</accession>
<sequence length="112" mass="12498">MGKRNKLVEGIVIGAIIGGAVSLFDKETRNSVIQGSKKLKDKTTTLIQHPELVTDTVKEKYETIRTTIEQVSEDVSFVAGKVEKLKETTPQVMEIVNDTKEAFVEKYGDEQK</sequence>
<dbReference type="Proteomes" id="UP000031829">
    <property type="component" value="Chromosome"/>
</dbReference>
<dbReference type="GeneID" id="93640734"/>
<reference evidence="1 2" key="1">
    <citation type="journal article" date="2015" name="Genome Announc.">
        <title>Complete genome sequences for 35 biothreat assay-relevant bacillus species.</title>
        <authorList>
            <person name="Johnson S.L."/>
            <person name="Daligault H.E."/>
            <person name="Davenport K.W."/>
            <person name="Jaissle J."/>
            <person name="Frey K.G."/>
            <person name="Ladner J.T."/>
            <person name="Broomall S.M."/>
            <person name="Bishop-Lilly K.A."/>
            <person name="Bruce D.C."/>
            <person name="Gibbons H.S."/>
            <person name="Coyne S.R."/>
            <person name="Lo C.C."/>
            <person name="Meincke L."/>
            <person name="Munk A.C."/>
            <person name="Koroleva G.I."/>
            <person name="Rosenzweig C.N."/>
            <person name="Palacios G.F."/>
            <person name="Redden C.L."/>
            <person name="Minogue T.D."/>
            <person name="Chain P.S."/>
        </authorList>
    </citation>
    <scope>NUCLEOTIDE SEQUENCE [LARGE SCALE GENOMIC DNA]</scope>
    <source>
        <strain evidence="2">ATCC 14581 / DSM 32 / JCM 2506 / NBRC 15308 / NCIMB 9376 / NCTC 10342 / NRRL B-14308 / VKM B-512</strain>
    </source>
</reference>
<evidence type="ECO:0000313" key="2">
    <source>
        <dbReference type="Proteomes" id="UP000031829"/>
    </source>
</evidence>
<dbReference type="RefSeq" id="WP_034654776.1">
    <property type="nucleotide sequence ID" value="NZ_BCVB01000013.1"/>
</dbReference>
<evidence type="ECO:0000313" key="1">
    <source>
        <dbReference type="EMBL" id="AJI24071.1"/>
    </source>
</evidence>
<name>A0A0B6AKL6_PRIM2</name>
<dbReference type="AlphaFoldDB" id="A0A0B6AKL6"/>
<proteinExistence type="predicted"/>
<dbReference type="HOGENOM" id="CLU_151332_0_0_9"/>
<dbReference type="KEGG" id="bmeg:BG04_2662"/>
<dbReference type="EMBL" id="CP009920">
    <property type="protein sequence ID" value="AJI24071.1"/>
    <property type="molecule type" value="Genomic_DNA"/>
</dbReference>
<gene>
    <name evidence="1" type="ORF">BG04_2662</name>
</gene>
<organism evidence="1 2">
    <name type="scientific">Priestia megaterium (strain ATCC 14581 / DSM 32 / CCUG 1817 / JCM 2506 / NBRC 15308 / NCIMB 9376 / NCTC 10342 / NRRL B-14308 / VKM B-512 / Ford 19)</name>
    <name type="common">Bacillus megaterium</name>
    <dbReference type="NCBI Taxonomy" id="1348623"/>
    <lineage>
        <taxon>Bacteria</taxon>
        <taxon>Bacillati</taxon>
        <taxon>Bacillota</taxon>
        <taxon>Bacilli</taxon>
        <taxon>Bacillales</taxon>
        <taxon>Bacillaceae</taxon>
        <taxon>Priestia</taxon>
    </lineage>
</organism>
<evidence type="ECO:0008006" key="3">
    <source>
        <dbReference type="Google" id="ProtNLM"/>
    </source>
</evidence>